<evidence type="ECO:0000259" key="11">
    <source>
        <dbReference type="PROSITE" id="PS50011"/>
    </source>
</evidence>
<dbReference type="Gene3D" id="1.10.510.10">
    <property type="entry name" value="Transferase(Phosphotransferase) domain 1"/>
    <property type="match status" value="1"/>
</dbReference>
<evidence type="ECO:0000256" key="10">
    <source>
        <dbReference type="SAM" id="MobiDB-lite"/>
    </source>
</evidence>
<dbReference type="PROSITE" id="PS00108">
    <property type="entry name" value="PROTEIN_KINASE_ST"/>
    <property type="match status" value="1"/>
</dbReference>
<feature type="region of interest" description="Disordered" evidence="10">
    <location>
        <begin position="320"/>
        <end position="342"/>
    </location>
</feature>
<keyword evidence="6 9" id="KW-0067">ATP-binding</keyword>
<evidence type="ECO:0000256" key="5">
    <source>
        <dbReference type="ARBA" id="ARBA00022777"/>
    </source>
</evidence>
<protein>
    <recommendedName>
        <fullName evidence="1">non-specific serine/threonine protein kinase</fullName>
        <ecNumber evidence="1">2.7.11.1</ecNumber>
    </recommendedName>
</protein>
<feature type="region of interest" description="Disordered" evidence="10">
    <location>
        <begin position="389"/>
        <end position="474"/>
    </location>
</feature>
<keyword evidence="3 12" id="KW-0808">Transferase</keyword>
<keyword evidence="13" id="KW-1185">Reference proteome</keyword>
<evidence type="ECO:0000256" key="3">
    <source>
        <dbReference type="ARBA" id="ARBA00022679"/>
    </source>
</evidence>
<dbReference type="EMBL" id="JARBJD010000002">
    <property type="protein sequence ID" value="KAK2964529.1"/>
    <property type="molecule type" value="Genomic_DNA"/>
</dbReference>
<sequence>MSLEQSYLKKAKLMPGDFTFQEILGFGTFSTVYKAIHNPTQQVFAIKKLTKVQLIKNHIEQSAFLERDTLSKYPHPGIIGFYGTFTDQDFLYIILELCNTDLGKFIQKPLSSQFARFYAAEILEAIDHLHSHGIIHRDLKPDNIFLTPKGHIRLGDFGSVLVEGKQDPFATKVPGRSKQLVGTPRYVSPEAIKGQSQTSASDLWAFGLILYFLLTGKHLFNQPTQFLVMCQIQAGQYQLNAVNDEAACDLIRRLVVVNPAERLTMKKIKSHSFFTNITWGTLHIAVPPYMNIPFQPVQQTRAKQQPSQSSRHSNFLASISQSGEPSRAEGLPQSKAVDRNGYASIGPAGMTFLKGNEKDGSEKHRIYPLNLDETSPTVDHSSAVTPAQTLNADNLPGKVQQSSSTQASSGKSEEAPVLSSPYSGSRGSPEQTLSSFDGKAPVGLQVEIPDSFPSQPNQVSPHAPTLTAPHLISVSSPNKGLPSLFQSPSVKHLPTPLQGHATPSTTSVATSETETLSTHSPSVHPAKASTSMKAESVTVSRTSTVTASNDSTLTNLTDNEHQNTQLYSQNHPNVPKLSLGSNNISGGKVRQSQKGREKESQVQGSTAQKKGKMGDSWNENNDEHLTSTLDTSSGEDKEDTHKSGQDLNDSSEDLKSDSEPSWESEEEEEEEEIVQLRRARKLKKQNMERIRKFYPNMHFEVDDIWMDGLMKHIETLENKEKSEREAQLAIEQDPSNQQAAQTSTPEDGKTQLNEESTQTSHAESLSQDEMDEDPALATQHTLNILLHCPSEELFEAVDVILQCSQNESDLQEKDMRMDEEDDDSVNSEHDPDGQEGEDGHLMDSDTSLSDNETDTGRDEALIPSYLLHPNETVLRLGDVEVVSSNIADLNSHLASLPDASGTPQKNILLFAVTSEPRILLFDQTPVSVVSQIPWTLHMTFETIHTNVVVVSNGSLSLNVRFDKGQDKEKTEWLEFLNEIDYQLTVQIEKAYATHFSFKHKRKRHHRTKPVKIEPLPPSDIETIFAE</sequence>
<feature type="compositionally biased region" description="Basic and acidic residues" evidence="10">
    <location>
        <begin position="826"/>
        <end position="843"/>
    </location>
</feature>
<dbReference type="PANTHER" id="PTHR24356:SF163">
    <property type="entry name" value="3-PHOSPHOINOSITIDE-DEPENDENT PROTEIN KINASE 1-RELATED"/>
    <property type="match status" value="1"/>
</dbReference>
<keyword evidence="5 12" id="KW-0418">Kinase</keyword>
<feature type="compositionally biased region" description="Polar residues" evidence="10">
    <location>
        <begin position="549"/>
        <end position="572"/>
    </location>
</feature>
<dbReference type="SMART" id="SM00220">
    <property type="entry name" value="S_TKc"/>
    <property type="match status" value="1"/>
</dbReference>
<dbReference type="Proteomes" id="UP001281761">
    <property type="component" value="Unassembled WGS sequence"/>
</dbReference>
<dbReference type="InterPro" id="IPR017441">
    <property type="entry name" value="Protein_kinase_ATP_BS"/>
</dbReference>
<dbReference type="PROSITE" id="PS00107">
    <property type="entry name" value="PROTEIN_KINASE_ATP"/>
    <property type="match status" value="1"/>
</dbReference>
<feature type="compositionally biased region" description="Polar residues" evidence="10">
    <location>
        <begin position="420"/>
        <end position="435"/>
    </location>
</feature>
<dbReference type="SUPFAM" id="SSF56112">
    <property type="entry name" value="Protein kinase-like (PK-like)"/>
    <property type="match status" value="1"/>
</dbReference>
<dbReference type="EC" id="2.7.11.1" evidence="1"/>
<evidence type="ECO:0000256" key="7">
    <source>
        <dbReference type="ARBA" id="ARBA00047899"/>
    </source>
</evidence>
<feature type="domain" description="Protein kinase" evidence="11">
    <location>
        <begin position="18"/>
        <end position="274"/>
    </location>
</feature>
<evidence type="ECO:0000256" key="1">
    <source>
        <dbReference type="ARBA" id="ARBA00012513"/>
    </source>
</evidence>
<keyword evidence="4 9" id="KW-0547">Nucleotide-binding</keyword>
<dbReference type="InterPro" id="IPR050236">
    <property type="entry name" value="Ser_Thr_kinase_AGC"/>
</dbReference>
<evidence type="ECO:0000256" key="2">
    <source>
        <dbReference type="ARBA" id="ARBA00022527"/>
    </source>
</evidence>
<feature type="compositionally biased region" description="Low complexity" evidence="10">
    <location>
        <begin position="501"/>
        <end position="518"/>
    </location>
</feature>
<feature type="compositionally biased region" description="Low complexity" evidence="10">
    <location>
        <begin position="536"/>
        <end position="548"/>
    </location>
</feature>
<keyword evidence="2" id="KW-0723">Serine/threonine-protein kinase</keyword>
<feature type="compositionally biased region" description="Polar residues" evidence="10">
    <location>
        <begin position="733"/>
        <end position="765"/>
    </location>
</feature>
<feature type="compositionally biased region" description="Low complexity" evidence="10">
    <location>
        <begin position="400"/>
        <end position="410"/>
    </location>
</feature>
<dbReference type="InterPro" id="IPR011009">
    <property type="entry name" value="Kinase-like_dom_sf"/>
</dbReference>
<evidence type="ECO:0000256" key="9">
    <source>
        <dbReference type="PROSITE-ProRule" id="PRU10141"/>
    </source>
</evidence>
<feature type="region of interest" description="Disordered" evidence="10">
    <location>
        <begin position="809"/>
        <end position="856"/>
    </location>
</feature>
<evidence type="ECO:0000256" key="4">
    <source>
        <dbReference type="ARBA" id="ARBA00022741"/>
    </source>
</evidence>
<gene>
    <name evidence="12" type="ORF">BLNAU_445</name>
</gene>
<feature type="compositionally biased region" description="Basic and acidic residues" evidence="10">
    <location>
        <begin position="634"/>
        <end position="644"/>
    </location>
</feature>
<dbReference type="PROSITE" id="PS50011">
    <property type="entry name" value="PROTEIN_KINASE_DOM"/>
    <property type="match status" value="1"/>
</dbReference>
<dbReference type="GO" id="GO:0004674">
    <property type="term" value="F:protein serine/threonine kinase activity"/>
    <property type="evidence" value="ECO:0007669"/>
    <property type="project" value="UniProtKB-EC"/>
</dbReference>
<dbReference type="InterPro" id="IPR000719">
    <property type="entry name" value="Prot_kinase_dom"/>
</dbReference>
<comment type="catalytic activity">
    <reaction evidence="8">
        <text>L-seryl-[protein] + ATP = O-phospho-L-seryl-[protein] + ADP + H(+)</text>
        <dbReference type="Rhea" id="RHEA:17989"/>
        <dbReference type="Rhea" id="RHEA-COMP:9863"/>
        <dbReference type="Rhea" id="RHEA-COMP:11604"/>
        <dbReference type="ChEBI" id="CHEBI:15378"/>
        <dbReference type="ChEBI" id="CHEBI:29999"/>
        <dbReference type="ChEBI" id="CHEBI:30616"/>
        <dbReference type="ChEBI" id="CHEBI:83421"/>
        <dbReference type="ChEBI" id="CHEBI:456216"/>
        <dbReference type="EC" id="2.7.11.1"/>
    </reaction>
</comment>
<evidence type="ECO:0000313" key="12">
    <source>
        <dbReference type="EMBL" id="KAK2964529.1"/>
    </source>
</evidence>
<feature type="region of interest" description="Disordered" evidence="10">
    <location>
        <begin position="721"/>
        <end position="772"/>
    </location>
</feature>
<comment type="catalytic activity">
    <reaction evidence="7">
        <text>L-threonyl-[protein] + ATP = O-phospho-L-threonyl-[protein] + ADP + H(+)</text>
        <dbReference type="Rhea" id="RHEA:46608"/>
        <dbReference type="Rhea" id="RHEA-COMP:11060"/>
        <dbReference type="Rhea" id="RHEA-COMP:11605"/>
        <dbReference type="ChEBI" id="CHEBI:15378"/>
        <dbReference type="ChEBI" id="CHEBI:30013"/>
        <dbReference type="ChEBI" id="CHEBI:30616"/>
        <dbReference type="ChEBI" id="CHEBI:61977"/>
        <dbReference type="ChEBI" id="CHEBI:456216"/>
        <dbReference type="EC" id="2.7.11.1"/>
    </reaction>
</comment>
<evidence type="ECO:0000256" key="8">
    <source>
        <dbReference type="ARBA" id="ARBA00048679"/>
    </source>
</evidence>
<proteinExistence type="predicted"/>
<dbReference type="PANTHER" id="PTHR24356">
    <property type="entry name" value="SERINE/THREONINE-PROTEIN KINASE"/>
    <property type="match status" value="1"/>
</dbReference>
<feature type="binding site" evidence="9">
    <location>
        <position position="48"/>
    </location>
    <ligand>
        <name>ATP</name>
        <dbReference type="ChEBI" id="CHEBI:30616"/>
    </ligand>
</feature>
<evidence type="ECO:0000313" key="13">
    <source>
        <dbReference type="Proteomes" id="UP001281761"/>
    </source>
</evidence>
<accession>A0ABQ9YL90</accession>
<feature type="region of interest" description="Disordered" evidence="10">
    <location>
        <begin position="496"/>
        <end position="671"/>
    </location>
</feature>
<comment type="caution">
    <text evidence="12">The sequence shown here is derived from an EMBL/GenBank/DDBJ whole genome shotgun (WGS) entry which is preliminary data.</text>
</comment>
<name>A0ABQ9YL90_9EUKA</name>
<reference evidence="12 13" key="1">
    <citation type="journal article" date="2022" name="bioRxiv">
        <title>Genomics of Preaxostyla Flagellates Illuminates Evolutionary Transitions and the Path Towards Mitochondrial Loss.</title>
        <authorList>
            <person name="Novak L.V.F."/>
            <person name="Treitli S.C."/>
            <person name="Pyrih J."/>
            <person name="Halakuc P."/>
            <person name="Pipaliya S.V."/>
            <person name="Vacek V."/>
            <person name="Brzon O."/>
            <person name="Soukal P."/>
            <person name="Eme L."/>
            <person name="Dacks J.B."/>
            <person name="Karnkowska A."/>
            <person name="Elias M."/>
            <person name="Hampl V."/>
        </authorList>
    </citation>
    <scope>NUCLEOTIDE SEQUENCE [LARGE SCALE GENOMIC DNA]</scope>
    <source>
        <strain evidence="12">NAU3</strain>
        <tissue evidence="12">Gut</tissue>
    </source>
</reference>
<feature type="compositionally biased region" description="Acidic residues" evidence="10">
    <location>
        <begin position="660"/>
        <end position="671"/>
    </location>
</feature>
<dbReference type="Pfam" id="PF00069">
    <property type="entry name" value="Pkinase"/>
    <property type="match status" value="1"/>
</dbReference>
<dbReference type="InterPro" id="IPR008271">
    <property type="entry name" value="Ser/Thr_kinase_AS"/>
</dbReference>
<evidence type="ECO:0000256" key="6">
    <source>
        <dbReference type="ARBA" id="ARBA00022840"/>
    </source>
</evidence>
<organism evidence="12 13">
    <name type="scientific">Blattamonas nauphoetae</name>
    <dbReference type="NCBI Taxonomy" id="2049346"/>
    <lineage>
        <taxon>Eukaryota</taxon>
        <taxon>Metamonada</taxon>
        <taxon>Preaxostyla</taxon>
        <taxon>Oxymonadida</taxon>
        <taxon>Blattamonas</taxon>
    </lineage>
</organism>